<reference evidence="1 2" key="1">
    <citation type="journal article" date="2016" name="Nat. Commun.">
        <title>Thousands of microbial genomes shed light on interconnected biogeochemical processes in an aquifer system.</title>
        <authorList>
            <person name="Anantharaman K."/>
            <person name="Brown C.T."/>
            <person name="Hug L.A."/>
            <person name="Sharon I."/>
            <person name="Castelle C.J."/>
            <person name="Probst A.J."/>
            <person name="Thomas B.C."/>
            <person name="Singh A."/>
            <person name="Wilkins M.J."/>
            <person name="Karaoz U."/>
            <person name="Brodie E.L."/>
            <person name="Williams K.H."/>
            <person name="Hubbard S.S."/>
            <person name="Banfield J.F."/>
        </authorList>
    </citation>
    <scope>NUCLEOTIDE SEQUENCE [LARGE SCALE GENOMIC DNA]</scope>
</reference>
<dbReference type="Pfam" id="PF08843">
    <property type="entry name" value="AbiEii"/>
    <property type="match status" value="1"/>
</dbReference>
<organism evidence="1 2">
    <name type="scientific">Candidatus Falkowbacteria bacterium RIFOXYD2_FULL_34_120</name>
    <dbReference type="NCBI Taxonomy" id="1798007"/>
    <lineage>
        <taxon>Bacteria</taxon>
        <taxon>Candidatus Falkowiibacteriota</taxon>
    </lineage>
</organism>
<evidence type="ECO:0000313" key="1">
    <source>
        <dbReference type="EMBL" id="OGF41572.1"/>
    </source>
</evidence>
<dbReference type="Proteomes" id="UP000177579">
    <property type="component" value="Unassembled WGS sequence"/>
</dbReference>
<sequence>MLDKNQITKIATNLQTTEYNTAEEYCQHIFLSQFYQLPSSERVFFKGGTALRIVFASPRFSEDLDFSSDLMIKDLQPLFQKTLKAMETYAIQTEALEAKATSGGFLAIFVCKLLDFSVQLQVEVSKRNKKDLEGEIFSINSDFIQPYTLYNLKTEMLVSEKIQATLTRKKPRDFFDIYFLLRSRLIIPSQKKDLLKIKTLIEKSEINFSRELKQFLPISFHNIIKDFKKTLVNEINRNVA</sequence>
<evidence type="ECO:0000313" key="2">
    <source>
        <dbReference type="Proteomes" id="UP000177579"/>
    </source>
</evidence>
<comment type="caution">
    <text evidence="1">The sequence shown here is derived from an EMBL/GenBank/DDBJ whole genome shotgun (WGS) entry which is preliminary data.</text>
</comment>
<dbReference type="AlphaFoldDB" id="A0A1F5TRK8"/>
<accession>A0A1F5TRK8</accession>
<gene>
    <name evidence="1" type="ORF">A2531_02695</name>
</gene>
<proteinExistence type="predicted"/>
<evidence type="ECO:0008006" key="3">
    <source>
        <dbReference type="Google" id="ProtNLM"/>
    </source>
</evidence>
<name>A0A1F5TRK8_9BACT</name>
<dbReference type="InterPro" id="IPR014942">
    <property type="entry name" value="AbiEii"/>
</dbReference>
<protein>
    <recommendedName>
        <fullName evidence="3">Nucleotidyl transferase AbiEii/AbiGii toxin family protein</fullName>
    </recommendedName>
</protein>
<dbReference type="Gene3D" id="3.10.450.620">
    <property type="entry name" value="JHP933, nucleotidyltransferase-like core domain"/>
    <property type="match status" value="1"/>
</dbReference>
<dbReference type="EMBL" id="MFGO01000008">
    <property type="protein sequence ID" value="OGF41572.1"/>
    <property type="molecule type" value="Genomic_DNA"/>
</dbReference>